<reference evidence="7" key="1">
    <citation type="submission" date="2020-07" db="EMBL/GenBank/DDBJ databases">
        <title>Huge and variable diversity of episymbiotic CPR bacteria and DPANN archaea in groundwater ecosystems.</title>
        <authorList>
            <person name="He C.Y."/>
            <person name="Keren R."/>
            <person name="Whittaker M."/>
            <person name="Farag I.F."/>
            <person name="Doudna J."/>
            <person name="Cate J.H.D."/>
            <person name="Banfield J.F."/>
        </authorList>
    </citation>
    <scope>NUCLEOTIDE SEQUENCE</scope>
    <source>
        <strain evidence="7">NC_groundwater_1664_Pr3_B-0.1um_52_9</strain>
    </source>
</reference>
<protein>
    <submittedName>
        <fullName evidence="7">DUF1232 domain-containing protein</fullName>
    </submittedName>
</protein>
<keyword evidence="3 5" id="KW-1133">Transmembrane helix</keyword>
<dbReference type="Pfam" id="PF06803">
    <property type="entry name" value="DUF1232"/>
    <property type="match status" value="1"/>
</dbReference>
<dbReference type="AlphaFoldDB" id="A0A9D6V7W4"/>
<name>A0A9D6V7W4_9BACT</name>
<dbReference type="EMBL" id="JACRDE010000582">
    <property type="protein sequence ID" value="MBI5252220.1"/>
    <property type="molecule type" value="Genomic_DNA"/>
</dbReference>
<evidence type="ECO:0000256" key="2">
    <source>
        <dbReference type="ARBA" id="ARBA00022692"/>
    </source>
</evidence>
<dbReference type="InterPro" id="IPR010652">
    <property type="entry name" value="DUF1232"/>
</dbReference>
<evidence type="ECO:0000256" key="3">
    <source>
        <dbReference type="ARBA" id="ARBA00022989"/>
    </source>
</evidence>
<gene>
    <name evidence="7" type="ORF">HY912_22225</name>
</gene>
<comment type="subcellular location">
    <subcellularLocation>
        <location evidence="1">Endomembrane system</location>
        <topology evidence="1">Multi-pass membrane protein</topology>
    </subcellularLocation>
</comment>
<proteinExistence type="predicted"/>
<evidence type="ECO:0000256" key="1">
    <source>
        <dbReference type="ARBA" id="ARBA00004127"/>
    </source>
</evidence>
<dbReference type="Proteomes" id="UP000807825">
    <property type="component" value="Unassembled WGS sequence"/>
</dbReference>
<evidence type="ECO:0000313" key="7">
    <source>
        <dbReference type="EMBL" id="MBI5252220.1"/>
    </source>
</evidence>
<accession>A0A9D6V7W4</accession>
<keyword evidence="2 5" id="KW-0812">Transmembrane</keyword>
<organism evidence="7 8">
    <name type="scientific">Desulfomonile tiedjei</name>
    <dbReference type="NCBI Taxonomy" id="2358"/>
    <lineage>
        <taxon>Bacteria</taxon>
        <taxon>Pseudomonadati</taxon>
        <taxon>Thermodesulfobacteriota</taxon>
        <taxon>Desulfomonilia</taxon>
        <taxon>Desulfomonilales</taxon>
        <taxon>Desulfomonilaceae</taxon>
        <taxon>Desulfomonile</taxon>
    </lineage>
</organism>
<feature type="domain" description="DUF1232" evidence="6">
    <location>
        <begin position="10"/>
        <end position="41"/>
    </location>
</feature>
<keyword evidence="4 5" id="KW-0472">Membrane</keyword>
<feature type="transmembrane region" description="Helical" evidence="5">
    <location>
        <begin position="31"/>
        <end position="51"/>
    </location>
</feature>
<evidence type="ECO:0000259" key="6">
    <source>
        <dbReference type="Pfam" id="PF06803"/>
    </source>
</evidence>
<evidence type="ECO:0000256" key="5">
    <source>
        <dbReference type="SAM" id="Phobius"/>
    </source>
</evidence>
<evidence type="ECO:0000256" key="4">
    <source>
        <dbReference type="ARBA" id="ARBA00023136"/>
    </source>
</evidence>
<evidence type="ECO:0000313" key="8">
    <source>
        <dbReference type="Proteomes" id="UP000807825"/>
    </source>
</evidence>
<comment type="caution">
    <text evidence="7">The sequence shown here is derived from an EMBL/GenBank/DDBJ whole genome shotgun (WGS) entry which is preliminary data.</text>
</comment>
<sequence length="54" mass="5610">MRDNGFVTFILIMALLYVLSPIDLIPDVIPVVGWVDDAAVAVGAGAVALGAGRR</sequence>
<dbReference type="GO" id="GO:0012505">
    <property type="term" value="C:endomembrane system"/>
    <property type="evidence" value="ECO:0007669"/>
    <property type="project" value="UniProtKB-SubCell"/>
</dbReference>